<accession>A0ABV9UES8</accession>
<proteinExistence type="predicted"/>
<feature type="domain" description="Abortive infection phage resistance protein N-terminal" evidence="2">
    <location>
        <begin position="32"/>
        <end position="175"/>
    </location>
</feature>
<sequence>MTDATLGGFAQHLLANVLATAEAEETTAPESFTLQALEDLEQAGEVDDTFVAYHKAHGIEIHGYGVNDALGSLDLFVSDFTQSPAIEKLNKATADTLFRRALKFLDRREEIREHADESSDVRDMCVGIEKALLEALRIRVFLLSNRVATSAAPGPTTFNDLQVTHELWDLARFERLASSGTMSEPVVVGFDPPLPCLPAPGSGSGVSVMLAIVPGQLLADLYGEYGTRLLELNVRSFLQTRGKVNSGIRATLLNTPELFTAYNNGITATAATVDFVSVPGGGQAISRINGLQIVNGGQTTASIYYAHSNDKADLSPVHVQMKLAVIPQDRLNDLVPMISKYSNSQNAVTQVDFSSNHPYHVEVERITRSLWAPAVDGSGLDTKWFYERARGQYTDGLAQARTPAAKKKFKLVHPTSQKFSKADLAKYLHSWDQRPYWVSRGAQKNFAELMIALDQMESRMEFPLVDRDYCHRLIAKAKLFKEVDKIARVAGAGSIKSFVTTYTVSRLSLATDKRLDLDRIWREQGITPALANAIRDLCPRIMDRLTRSQHGYHVGEWAKKGDCWDSIARMPWTVPSDLAEELRNSPLEDRVRSLDEAETSAPDSDAIQATAVAGQDWLALHRWAKETGTLEPRERQLLGHVARRLQGGLEITPSDVSQVLHIRTLAIAKGFVPDHEANEAFPRGAR</sequence>
<reference evidence="4" key="1">
    <citation type="journal article" date="2019" name="Int. J. Syst. Evol. Microbiol.">
        <title>The Global Catalogue of Microorganisms (GCM) 10K type strain sequencing project: providing services to taxonomists for standard genome sequencing and annotation.</title>
        <authorList>
            <consortium name="The Broad Institute Genomics Platform"/>
            <consortium name="The Broad Institute Genome Sequencing Center for Infectious Disease"/>
            <person name="Wu L."/>
            <person name="Ma J."/>
        </authorList>
    </citation>
    <scope>NUCLEOTIDE SEQUENCE [LARGE SCALE GENOMIC DNA]</scope>
    <source>
        <strain evidence="4">KLKA75</strain>
    </source>
</reference>
<keyword evidence="4" id="KW-1185">Reference proteome</keyword>
<organism evidence="3 4">
    <name type="scientific">Actinomadura gamaensis</name>
    <dbReference type="NCBI Taxonomy" id="1763541"/>
    <lineage>
        <taxon>Bacteria</taxon>
        <taxon>Bacillati</taxon>
        <taxon>Actinomycetota</taxon>
        <taxon>Actinomycetes</taxon>
        <taxon>Streptosporangiales</taxon>
        <taxon>Thermomonosporaceae</taxon>
        <taxon>Actinomadura</taxon>
    </lineage>
</organism>
<name>A0ABV9UES8_9ACTN</name>
<evidence type="ECO:0000313" key="4">
    <source>
        <dbReference type="Proteomes" id="UP001595872"/>
    </source>
</evidence>
<dbReference type="Proteomes" id="UP001595872">
    <property type="component" value="Unassembled WGS sequence"/>
</dbReference>
<dbReference type="RefSeq" id="WP_378265660.1">
    <property type="nucleotide sequence ID" value="NZ_JBHSIT010000025.1"/>
</dbReference>
<dbReference type="Pfam" id="PF22879">
    <property type="entry name" value="AIPR_N"/>
    <property type="match status" value="1"/>
</dbReference>
<comment type="caution">
    <text evidence="3">The sequence shown here is derived from an EMBL/GenBank/DDBJ whole genome shotgun (WGS) entry which is preliminary data.</text>
</comment>
<evidence type="ECO:0000313" key="3">
    <source>
        <dbReference type="EMBL" id="MFC4914093.1"/>
    </source>
</evidence>
<dbReference type="Pfam" id="PF10592">
    <property type="entry name" value="AIPR"/>
    <property type="match status" value="1"/>
</dbReference>
<dbReference type="InterPro" id="IPR055101">
    <property type="entry name" value="AIPR_N"/>
</dbReference>
<evidence type="ECO:0000259" key="2">
    <source>
        <dbReference type="Pfam" id="PF22879"/>
    </source>
</evidence>
<feature type="domain" description="Abortive phage infection protein C-terminal" evidence="1">
    <location>
        <begin position="230"/>
        <end position="547"/>
    </location>
</feature>
<evidence type="ECO:0000259" key="1">
    <source>
        <dbReference type="Pfam" id="PF10592"/>
    </source>
</evidence>
<dbReference type="InterPro" id="IPR018891">
    <property type="entry name" value="AIPR_C"/>
</dbReference>
<protein>
    <submittedName>
        <fullName evidence="3">AIPR family protein</fullName>
    </submittedName>
</protein>
<gene>
    <name evidence="3" type="ORF">ACFPCY_42895</name>
</gene>
<dbReference type="EMBL" id="JBHSIT010000025">
    <property type="protein sequence ID" value="MFC4914093.1"/>
    <property type="molecule type" value="Genomic_DNA"/>
</dbReference>